<organism evidence="6 7">
    <name type="scientific">Tenebrio molitor</name>
    <name type="common">Yellow mealworm beetle</name>
    <dbReference type="NCBI Taxonomy" id="7067"/>
    <lineage>
        <taxon>Eukaryota</taxon>
        <taxon>Metazoa</taxon>
        <taxon>Ecdysozoa</taxon>
        <taxon>Arthropoda</taxon>
        <taxon>Hexapoda</taxon>
        <taxon>Insecta</taxon>
        <taxon>Pterygota</taxon>
        <taxon>Neoptera</taxon>
        <taxon>Endopterygota</taxon>
        <taxon>Coleoptera</taxon>
        <taxon>Polyphaga</taxon>
        <taxon>Cucujiformia</taxon>
        <taxon>Tenebrionidae</taxon>
        <taxon>Tenebrio</taxon>
    </lineage>
</organism>
<feature type="domain" description="CHHC U11-48K-type" evidence="5">
    <location>
        <begin position="13"/>
        <end position="40"/>
    </location>
</feature>
<evidence type="ECO:0000313" key="6">
    <source>
        <dbReference type="EMBL" id="KAH0817480.1"/>
    </source>
</evidence>
<dbReference type="PROSITE" id="PS51800">
    <property type="entry name" value="ZF_CHHC_U11_48K"/>
    <property type="match status" value="1"/>
</dbReference>
<reference evidence="6" key="2">
    <citation type="submission" date="2021-08" db="EMBL/GenBank/DDBJ databases">
        <authorList>
            <person name="Eriksson T."/>
        </authorList>
    </citation>
    <scope>NUCLEOTIDE SEQUENCE</scope>
    <source>
        <strain evidence="6">Stoneville</strain>
        <tissue evidence="6">Whole head</tissue>
    </source>
</reference>
<evidence type="ECO:0000259" key="5">
    <source>
        <dbReference type="PROSITE" id="PS51800"/>
    </source>
</evidence>
<keyword evidence="2" id="KW-0863">Zinc-finger</keyword>
<sequence length="430" mass="50086">MYFQQEYDGGDDVVQCPYDKFHRCLRHRMTKHMWKCHRREYERDRNIRYFELKHKIEQQRSQQLRPVQQLPQQPQQLPQQPQQLPQQSQQIQGQGLQPPHQEQQQQQQEEFQQVLQQLQQLLPQEEEESWDNLNYGTYIPPCKYTQPEIIEIPDTQPQIIEIPDSQPQIIEIPDTQPQTIEILDTQPIKTIEIPNTQQILDSVLENDFGMGNEFGDISLLNFFDNKSGESENVDVDVNDHRDENLDHYSEVVINDLYNQCQLGNNDQGVHDDDYGDLVPTFDENLLNSQQLIDRHQMRDNNYDCQRLMDVENKRSQMRDNDQGYQRLVEVGEDLEDVDDIGSNSPAPIIDNILEIQSVADGVNQRGGVGELHHPLIQAVEMDEINMDVDDGVSEASSIASDRLGDDIDNSLTEEQHLCRIKLMKSSVFVE</sequence>
<protein>
    <recommendedName>
        <fullName evidence="5">CHHC U11-48K-type domain-containing protein</fullName>
    </recommendedName>
</protein>
<evidence type="ECO:0000256" key="1">
    <source>
        <dbReference type="ARBA" id="ARBA00022723"/>
    </source>
</evidence>
<evidence type="ECO:0000313" key="7">
    <source>
        <dbReference type="Proteomes" id="UP000719412"/>
    </source>
</evidence>
<comment type="caution">
    <text evidence="6">The sequence shown here is derived from an EMBL/GenBank/DDBJ whole genome shotgun (WGS) entry which is preliminary data.</text>
</comment>
<evidence type="ECO:0000256" key="2">
    <source>
        <dbReference type="ARBA" id="ARBA00022771"/>
    </source>
</evidence>
<dbReference type="Pfam" id="PF05253">
    <property type="entry name" value="zf-U11-48K"/>
    <property type="match status" value="1"/>
</dbReference>
<dbReference type="SUPFAM" id="SSF57667">
    <property type="entry name" value="beta-beta-alpha zinc fingers"/>
    <property type="match status" value="1"/>
</dbReference>
<dbReference type="GO" id="GO:0008270">
    <property type="term" value="F:zinc ion binding"/>
    <property type="evidence" value="ECO:0007669"/>
    <property type="project" value="UniProtKB-KW"/>
</dbReference>
<reference evidence="6" key="1">
    <citation type="journal article" date="2020" name="J Insects Food Feed">
        <title>The yellow mealworm (Tenebrio molitor) genome: a resource for the emerging insects as food and feed industry.</title>
        <authorList>
            <person name="Eriksson T."/>
            <person name="Andere A."/>
            <person name="Kelstrup H."/>
            <person name="Emery V."/>
            <person name="Picard C."/>
        </authorList>
    </citation>
    <scope>NUCLEOTIDE SEQUENCE</scope>
    <source>
        <strain evidence="6">Stoneville</strain>
        <tissue evidence="6">Whole head</tissue>
    </source>
</reference>
<dbReference type="InterPro" id="IPR036236">
    <property type="entry name" value="Znf_C2H2_sf"/>
</dbReference>
<keyword evidence="7" id="KW-1185">Reference proteome</keyword>
<dbReference type="Proteomes" id="UP000719412">
    <property type="component" value="Unassembled WGS sequence"/>
</dbReference>
<gene>
    <name evidence="6" type="ORF">GEV33_005311</name>
</gene>
<keyword evidence="1" id="KW-0479">Metal-binding</keyword>
<feature type="region of interest" description="Disordered" evidence="4">
    <location>
        <begin position="61"/>
        <end position="110"/>
    </location>
</feature>
<dbReference type="AlphaFoldDB" id="A0A8J6HEU4"/>
<evidence type="ECO:0000256" key="4">
    <source>
        <dbReference type="SAM" id="MobiDB-lite"/>
    </source>
</evidence>
<accession>A0A8J6HEU4</accession>
<dbReference type="InterPro" id="IPR022776">
    <property type="entry name" value="TRM13/UPF0224_CHHC_Znf_dom"/>
</dbReference>
<keyword evidence="3" id="KW-0862">Zinc</keyword>
<name>A0A8J6HEU4_TENMO</name>
<proteinExistence type="predicted"/>
<evidence type="ECO:0000256" key="3">
    <source>
        <dbReference type="ARBA" id="ARBA00022833"/>
    </source>
</evidence>
<dbReference type="EMBL" id="JABDTM020019396">
    <property type="protein sequence ID" value="KAH0817480.1"/>
    <property type="molecule type" value="Genomic_DNA"/>
</dbReference>